<dbReference type="InterPro" id="IPR029058">
    <property type="entry name" value="AB_hydrolase_fold"/>
</dbReference>
<feature type="domain" description="Peptidase S9 prolyl oligopeptidase catalytic" evidence="1">
    <location>
        <begin position="429"/>
        <end position="634"/>
    </location>
</feature>
<accession>A0A0K1XB90</accession>
<evidence type="ECO:0000313" key="2">
    <source>
        <dbReference type="EMBL" id="AKX58645.1"/>
    </source>
</evidence>
<evidence type="ECO:0000259" key="1">
    <source>
        <dbReference type="Pfam" id="PF00326"/>
    </source>
</evidence>
<dbReference type="RefSeq" id="WP_053099548.1">
    <property type="nucleotide sequence ID" value="NZ_CP012365.1"/>
</dbReference>
<dbReference type="GO" id="GO:0006508">
    <property type="term" value="P:proteolysis"/>
    <property type="evidence" value="ECO:0007669"/>
    <property type="project" value="InterPro"/>
</dbReference>
<dbReference type="Gene3D" id="3.40.50.1820">
    <property type="entry name" value="alpha/beta hydrolase"/>
    <property type="match status" value="1"/>
</dbReference>
<name>A0A0K1XB90_9GAMM</name>
<dbReference type="STRING" id="1697053.AKN87_02720"/>
<dbReference type="InterPro" id="IPR050585">
    <property type="entry name" value="Xaa-Pro_dipeptidyl-ppase/CocE"/>
</dbReference>
<dbReference type="PATRIC" id="fig|1698449.3.peg.166"/>
<dbReference type="SUPFAM" id="SSF53474">
    <property type="entry name" value="alpha/beta-Hydrolases"/>
    <property type="match status" value="1"/>
</dbReference>
<proteinExistence type="predicted"/>
<organism evidence="2 3">
    <name type="scientific">Thiopseudomonas alkaliphila</name>
    <dbReference type="NCBI Taxonomy" id="1697053"/>
    <lineage>
        <taxon>Bacteria</taxon>
        <taxon>Pseudomonadati</taxon>
        <taxon>Pseudomonadota</taxon>
        <taxon>Gammaproteobacteria</taxon>
        <taxon>Pseudomonadales</taxon>
        <taxon>Pseudomonadaceae</taxon>
        <taxon>Thiopseudomonas</taxon>
    </lineage>
</organism>
<dbReference type="Pfam" id="PF00326">
    <property type="entry name" value="Peptidase_S9"/>
    <property type="match status" value="1"/>
</dbReference>
<dbReference type="AlphaFoldDB" id="A0A0K1XB90"/>
<dbReference type="Proteomes" id="UP000063953">
    <property type="component" value="Chromosome"/>
</dbReference>
<dbReference type="InterPro" id="IPR001375">
    <property type="entry name" value="Peptidase_S9_cat"/>
</dbReference>
<dbReference type="PANTHER" id="PTHR43056:SF5">
    <property type="entry name" value="PEPTIDASE S9 PROLYL OLIGOPEPTIDASE CATALYTIC DOMAIN-CONTAINING PROTEIN"/>
    <property type="match status" value="1"/>
</dbReference>
<evidence type="ECO:0000313" key="3">
    <source>
        <dbReference type="Proteomes" id="UP000063953"/>
    </source>
</evidence>
<protein>
    <recommendedName>
        <fullName evidence="1">Peptidase S9 prolyl oligopeptidase catalytic domain-containing protein</fullName>
    </recommendedName>
</protein>
<gene>
    <name evidence="2" type="ORF">AKN88_00825</name>
</gene>
<dbReference type="GO" id="GO:0008236">
    <property type="term" value="F:serine-type peptidase activity"/>
    <property type="evidence" value="ECO:0007669"/>
    <property type="project" value="InterPro"/>
</dbReference>
<reference evidence="2 3" key="1">
    <citation type="journal article" date="2015" name="Genome Announc.">
        <title>Genome Sequences of Oblitimonas alkaliphila gen. nov. sp. nov. (Proposed), a Novel Bacterium of the Pseudomonadaceae Family.</title>
        <authorList>
            <person name="Lauer A.C."/>
            <person name="Nicholson A.C."/>
            <person name="Humrighouse B.W."/>
            <person name="Emery B."/>
            <person name="Drobish A."/>
            <person name="Juieng P."/>
            <person name="Loparev V."/>
            <person name="McQuiston J.R."/>
        </authorList>
    </citation>
    <scope>NUCLEOTIDE SEQUENCE [LARGE SCALE GENOMIC DNA]</scope>
    <source>
        <strain evidence="2 3">E5571</strain>
    </source>
</reference>
<keyword evidence="3" id="KW-1185">Reference proteome</keyword>
<sequence length="639" mass="71678">MQDLPGFWRSSWSAELAAQASAELMELKATEQAVYWTEYSPIDGRTLLYSADFIQRQPVLLTCEDYSVRSRVNEYGGGAFSVIDDLHWLFINEADQQIYLQRRAALSQPQPITDYPHCRYAEPLYDSAQHCLIAIEQAEEAARVVHRLVCLRLDAQFKLVARQVLQQSADFYSSPVLSADGLRLAWIEWDRPDQPWTQTRLLLAERAAVSTPWFDPGVTIKTIAGEQGDAALQQPRFNGQQLFALNDQAGYWEPWAEQSDSSFVQLTQLQADMAGAPWQMGGCNYWPLDQNQLLITWFEQGFGHCGIYSLGTHSMTQQLFNSASRIRHLAVTAEYIIAIASYSQAGSAVMLWHRASATEHCIKQLSIGLNSSDIATPEPLHISTSAGKTTHAFLFKAKNSAYSLPDSAQLTPLVVFLHGGPTSAAYSVFDPRIQFWTQRGFAVVDINYSGSTGFGRTYRYALQQRWGEAEIADIAAVVDYVIEHAAINPAQVVIRGASAGGYSALMAVAKLPIFAAAASWYGVTDPLNLRQATHKFEGDYLDWLLGDPQQARDYYQTHSPIYLADQIQTPLIFFQGALDVVVVPEQTQSMWQQLQRNQVLTEYYEYPNQGHGFRDSQILADALQRELAFYQRLFIQATG</sequence>
<dbReference type="PANTHER" id="PTHR43056">
    <property type="entry name" value="PEPTIDASE S9 PROLYL OLIGOPEPTIDASE"/>
    <property type="match status" value="1"/>
</dbReference>
<dbReference type="EMBL" id="CP012365">
    <property type="protein sequence ID" value="AKX58645.1"/>
    <property type="molecule type" value="Genomic_DNA"/>
</dbReference>